<dbReference type="CDD" id="cd04301">
    <property type="entry name" value="NAT_SF"/>
    <property type="match status" value="1"/>
</dbReference>
<keyword evidence="3" id="KW-1185">Reference proteome</keyword>
<accession>A0A261TEZ1</accession>
<dbReference type="InterPro" id="IPR016181">
    <property type="entry name" value="Acyl_CoA_acyltransferase"/>
</dbReference>
<name>A0A261TEZ1_9BORD</name>
<keyword evidence="2" id="KW-0808">Transferase</keyword>
<reference evidence="2 3" key="1">
    <citation type="submission" date="2017-05" db="EMBL/GenBank/DDBJ databases">
        <title>Complete and WGS of Bordetella genogroups.</title>
        <authorList>
            <person name="Spilker T."/>
            <person name="LiPuma J."/>
        </authorList>
    </citation>
    <scope>NUCLEOTIDE SEQUENCE [LARGE SCALE GENOMIC DNA]</scope>
    <source>
        <strain evidence="2 3">AU10456</strain>
    </source>
</reference>
<evidence type="ECO:0000313" key="2">
    <source>
        <dbReference type="EMBL" id="OZI48189.1"/>
    </source>
</evidence>
<dbReference type="InterPro" id="IPR000182">
    <property type="entry name" value="GNAT_dom"/>
</dbReference>
<dbReference type="PROSITE" id="PS51186">
    <property type="entry name" value="GNAT"/>
    <property type="match status" value="1"/>
</dbReference>
<evidence type="ECO:0000259" key="1">
    <source>
        <dbReference type="PROSITE" id="PS51186"/>
    </source>
</evidence>
<dbReference type="Proteomes" id="UP000216913">
    <property type="component" value="Unassembled WGS sequence"/>
</dbReference>
<gene>
    <name evidence="2" type="ORF">CAL25_17480</name>
</gene>
<dbReference type="EMBL" id="NEVP01000010">
    <property type="protein sequence ID" value="OZI48189.1"/>
    <property type="molecule type" value="Genomic_DNA"/>
</dbReference>
<evidence type="ECO:0000313" key="3">
    <source>
        <dbReference type="Proteomes" id="UP000216913"/>
    </source>
</evidence>
<dbReference type="Pfam" id="PF13673">
    <property type="entry name" value="Acetyltransf_10"/>
    <property type="match status" value="1"/>
</dbReference>
<dbReference type="GO" id="GO:0016747">
    <property type="term" value="F:acyltransferase activity, transferring groups other than amino-acyl groups"/>
    <property type="evidence" value="ECO:0007669"/>
    <property type="project" value="InterPro"/>
</dbReference>
<sequence length="151" mass="16757">MDLTFTWNRLEDFSALALYDILRARESVFIVEQQCVYQEADGLDLKAWHLAVRTGDTLVAYARVVEPGLKYDEPSIGRVMTLPAFRHLKVGRALVAEAIAFTEETYPGAGIRIGAQAHLQKFYGELGFRPVGGVYDDDGIPHIDMVKSPAG</sequence>
<dbReference type="OrthoDB" id="9796171at2"/>
<dbReference type="Gene3D" id="3.40.630.30">
    <property type="match status" value="1"/>
</dbReference>
<protein>
    <submittedName>
        <fullName evidence="2">GNAT family N-acetyltransferase</fullName>
    </submittedName>
</protein>
<organism evidence="2 3">
    <name type="scientific">Bordetella genomosp. 5</name>
    <dbReference type="NCBI Taxonomy" id="1395608"/>
    <lineage>
        <taxon>Bacteria</taxon>
        <taxon>Pseudomonadati</taxon>
        <taxon>Pseudomonadota</taxon>
        <taxon>Betaproteobacteria</taxon>
        <taxon>Burkholderiales</taxon>
        <taxon>Alcaligenaceae</taxon>
        <taxon>Bordetella</taxon>
    </lineage>
</organism>
<comment type="caution">
    <text evidence="2">The sequence shown here is derived from an EMBL/GenBank/DDBJ whole genome shotgun (WGS) entry which is preliminary data.</text>
</comment>
<feature type="domain" description="N-acetyltransferase" evidence="1">
    <location>
        <begin position="8"/>
        <end position="150"/>
    </location>
</feature>
<dbReference type="AlphaFoldDB" id="A0A261TEZ1"/>
<proteinExistence type="predicted"/>
<dbReference type="SUPFAM" id="SSF55729">
    <property type="entry name" value="Acyl-CoA N-acyltransferases (Nat)"/>
    <property type="match status" value="1"/>
</dbReference>